<dbReference type="SUPFAM" id="SSF160935">
    <property type="entry name" value="VPA0735-like"/>
    <property type="match status" value="1"/>
</dbReference>
<dbReference type="EMBL" id="PXYK01000044">
    <property type="protein sequence ID" value="PSJ51078.1"/>
    <property type="molecule type" value="Genomic_DNA"/>
</dbReference>
<reference evidence="2 3" key="1">
    <citation type="submission" date="2018-03" db="EMBL/GenBank/DDBJ databases">
        <title>The draft genome of Mesorhizobium sp. 6GN-30.</title>
        <authorList>
            <person name="Liu L."/>
            <person name="Li L."/>
            <person name="Wang T."/>
            <person name="Zhang X."/>
            <person name="Liang L."/>
        </authorList>
    </citation>
    <scope>NUCLEOTIDE SEQUENCE [LARGE SCALE GENOMIC DNA]</scope>
    <source>
        <strain evidence="2 3">6GN30</strain>
    </source>
</reference>
<protein>
    <submittedName>
        <fullName evidence="2">DUF1214 domain-containing protein</fullName>
    </submittedName>
</protein>
<dbReference type="RefSeq" id="WP_106775454.1">
    <property type="nucleotide sequence ID" value="NZ_PXYK01000044.1"/>
</dbReference>
<evidence type="ECO:0000313" key="2">
    <source>
        <dbReference type="EMBL" id="PSJ51078.1"/>
    </source>
</evidence>
<sequence>MLRTALLTLLALAVAIGGGAASVWYALGSEESIGATAVGTWLTYPDLGTVNADPYSRAKVAREGALVLGRAEGLRFVAQRDAAGEPLVRQCRYTVEGTIPPARIWTLHAAERGGAPVPPARALNAQIVTYLPGGSLAATVGARAAPGNWLATSGSGPMALVLTLYDSPVAVSTGVSDIQLPRIAKVGCDG</sequence>
<dbReference type="OrthoDB" id="7837485at2"/>
<organism evidence="2 3">
    <name type="scientific">Kumtagia ephedrae</name>
    <dbReference type="NCBI Taxonomy" id="2116701"/>
    <lineage>
        <taxon>Bacteria</taxon>
        <taxon>Pseudomonadati</taxon>
        <taxon>Pseudomonadota</taxon>
        <taxon>Alphaproteobacteria</taxon>
        <taxon>Hyphomicrobiales</taxon>
        <taxon>Phyllobacteriaceae</taxon>
        <taxon>Kumtagia</taxon>
    </lineage>
</organism>
<evidence type="ECO:0000259" key="1">
    <source>
        <dbReference type="Pfam" id="PF06742"/>
    </source>
</evidence>
<dbReference type="Gene3D" id="2.60.120.600">
    <property type="entry name" value="Domain of unknown function DUF1214, C-terminal domain"/>
    <property type="match status" value="1"/>
</dbReference>
<gene>
    <name evidence="2" type="ORF">C7I84_27745</name>
</gene>
<name>A0A2P7RLI1_9HYPH</name>
<dbReference type="InterPro" id="IPR012038">
    <property type="entry name" value="UCP009471"/>
</dbReference>
<evidence type="ECO:0000313" key="3">
    <source>
        <dbReference type="Proteomes" id="UP000241229"/>
    </source>
</evidence>
<dbReference type="PIRSF" id="PIRSF009471">
    <property type="entry name" value="UCP009471"/>
    <property type="match status" value="1"/>
</dbReference>
<dbReference type="AlphaFoldDB" id="A0A2P7RLI1"/>
<dbReference type="InterPro" id="IPR010621">
    <property type="entry name" value="DUF1214"/>
</dbReference>
<dbReference type="Pfam" id="PF06742">
    <property type="entry name" value="DUF1214"/>
    <property type="match status" value="1"/>
</dbReference>
<accession>A0A2P7RLI1</accession>
<dbReference type="Proteomes" id="UP000241229">
    <property type="component" value="Unassembled WGS sequence"/>
</dbReference>
<proteinExistence type="predicted"/>
<dbReference type="InterPro" id="IPR037049">
    <property type="entry name" value="DUF1214_C_sf"/>
</dbReference>
<comment type="caution">
    <text evidence="2">The sequence shown here is derived from an EMBL/GenBank/DDBJ whole genome shotgun (WGS) entry which is preliminary data.</text>
</comment>
<feature type="domain" description="DUF1214" evidence="1">
    <location>
        <begin position="73"/>
        <end position="167"/>
    </location>
</feature>
<keyword evidence="3" id="KW-1185">Reference proteome</keyword>